<dbReference type="Pfam" id="PF13229">
    <property type="entry name" value="Beta_helix"/>
    <property type="match status" value="1"/>
</dbReference>
<dbReference type="EMBL" id="JACHMV010000001">
    <property type="protein sequence ID" value="MBB4772485.1"/>
    <property type="molecule type" value="Genomic_DNA"/>
</dbReference>
<evidence type="ECO:0000256" key="1">
    <source>
        <dbReference type="SAM" id="SignalP"/>
    </source>
</evidence>
<sequence length="535" mass="58599">MMGKRVSRTAVAALAFAVALGLMAAPALGHAEREVRFPAGTGKVPTYRTAPASPRLVVCKPESAGLIESYSGWLRTLNERLLAECSYRHIQAAVNDVTERGTTIYVLPGTYREEPSRAEPSPECAPLEGKDLLSYAEQYACPNLQQLVAVFGDETPGDDDRTCDSPRCDLQLEGTGREMTDVVIEGGFQSDGTWAKLNGIRADRADGFYLRNITTQLFEFNGVYILEQDGFVIDRALARWNEEYGFLTFASDHGLYTDCEGHGNGDAGIYPGSASPLNGRRHSIEIQRCDSHHNALGYSGTAGDSVYAHDNTFHHNSAGVSMDSAFPGHPGLPQNHATFENNLIYSNNVNYYGNVWDGTCAKLPRDRGHERGVVCPAPPVPVGTGLLLGGGNDNNYAHNRLYDNWRSGFRQIWVPAPLRGENDLLKFRDTSHRNRYTGNAFGVAPDGRVLPNGLDVWWDEQGDGNCWQGNTSSWGTVRSDPATLPDCAHPSGWTIFSPFGNLLKVLAALPCSEYGRDKPRPEGCDWFDTPPRPTP</sequence>
<evidence type="ECO:0000259" key="2">
    <source>
        <dbReference type="Pfam" id="PF13229"/>
    </source>
</evidence>
<dbReference type="InterPro" id="IPR011050">
    <property type="entry name" value="Pectin_lyase_fold/virulence"/>
</dbReference>
<proteinExistence type="predicted"/>
<feature type="domain" description="Right handed beta helix" evidence="2">
    <location>
        <begin position="198"/>
        <end position="350"/>
    </location>
</feature>
<dbReference type="RefSeq" id="WP_221480544.1">
    <property type="nucleotide sequence ID" value="NZ_BAAAHD010000002.1"/>
</dbReference>
<accession>A0A7W7I8N8</accession>
<dbReference type="AlphaFoldDB" id="A0A7W7I8N8"/>
<feature type="signal peptide" evidence="1">
    <location>
        <begin position="1"/>
        <end position="24"/>
    </location>
</feature>
<name>A0A7W7I8N8_9ACTN</name>
<organism evidence="3 4">
    <name type="scientific">Actinomadura livida</name>
    <dbReference type="NCBI Taxonomy" id="79909"/>
    <lineage>
        <taxon>Bacteria</taxon>
        <taxon>Bacillati</taxon>
        <taxon>Actinomycetota</taxon>
        <taxon>Actinomycetes</taxon>
        <taxon>Streptosporangiales</taxon>
        <taxon>Thermomonosporaceae</taxon>
        <taxon>Actinomadura</taxon>
    </lineage>
</organism>
<dbReference type="SMART" id="SM00710">
    <property type="entry name" value="PbH1"/>
    <property type="match status" value="3"/>
</dbReference>
<comment type="caution">
    <text evidence="3">The sequence shown here is derived from an EMBL/GenBank/DDBJ whole genome shotgun (WGS) entry which is preliminary data.</text>
</comment>
<dbReference type="InterPro" id="IPR012334">
    <property type="entry name" value="Pectin_lyas_fold"/>
</dbReference>
<feature type="chain" id="PRO_5030667990" description="Right handed beta helix domain-containing protein" evidence="1">
    <location>
        <begin position="25"/>
        <end position="535"/>
    </location>
</feature>
<dbReference type="SUPFAM" id="SSF51126">
    <property type="entry name" value="Pectin lyase-like"/>
    <property type="match status" value="1"/>
</dbReference>
<evidence type="ECO:0000313" key="4">
    <source>
        <dbReference type="Proteomes" id="UP000549343"/>
    </source>
</evidence>
<dbReference type="Proteomes" id="UP000549343">
    <property type="component" value="Unassembled WGS sequence"/>
</dbReference>
<protein>
    <recommendedName>
        <fullName evidence="2">Right handed beta helix domain-containing protein</fullName>
    </recommendedName>
</protein>
<gene>
    <name evidence="3" type="ORF">F4557_000903</name>
</gene>
<dbReference type="InterPro" id="IPR006626">
    <property type="entry name" value="PbH1"/>
</dbReference>
<reference evidence="3 4" key="1">
    <citation type="submission" date="2020-08" db="EMBL/GenBank/DDBJ databases">
        <title>Sequencing the genomes of 1000 actinobacteria strains.</title>
        <authorList>
            <person name="Klenk H.-P."/>
        </authorList>
    </citation>
    <scope>NUCLEOTIDE SEQUENCE [LARGE SCALE GENOMIC DNA]</scope>
    <source>
        <strain evidence="3 4">DSM 44772</strain>
    </source>
</reference>
<keyword evidence="1" id="KW-0732">Signal</keyword>
<evidence type="ECO:0000313" key="3">
    <source>
        <dbReference type="EMBL" id="MBB4772485.1"/>
    </source>
</evidence>
<dbReference type="Gene3D" id="2.160.20.10">
    <property type="entry name" value="Single-stranded right-handed beta-helix, Pectin lyase-like"/>
    <property type="match status" value="1"/>
</dbReference>
<dbReference type="InterPro" id="IPR039448">
    <property type="entry name" value="Beta_helix"/>
</dbReference>